<protein>
    <submittedName>
        <fullName evidence="2">Uncharacterized protein</fullName>
    </submittedName>
</protein>
<feature type="transmembrane region" description="Helical" evidence="1">
    <location>
        <begin position="61"/>
        <end position="79"/>
    </location>
</feature>
<dbReference type="Proteomes" id="UP000612899">
    <property type="component" value="Unassembled WGS sequence"/>
</dbReference>
<proteinExistence type="predicted"/>
<keyword evidence="3" id="KW-1185">Reference proteome</keyword>
<gene>
    <name evidence="2" type="ORF">Rhe02_80950</name>
</gene>
<keyword evidence="1" id="KW-0472">Membrane</keyword>
<organism evidence="2 3">
    <name type="scientific">Rhizocola hellebori</name>
    <dbReference type="NCBI Taxonomy" id="1392758"/>
    <lineage>
        <taxon>Bacteria</taxon>
        <taxon>Bacillati</taxon>
        <taxon>Actinomycetota</taxon>
        <taxon>Actinomycetes</taxon>
        <taxon>Micromonosporales</taxon>
        <taxon>Micromonosporaceae</taxon>
        <taxon>Rhizocola</taxon>
    </lineage>
</organism>
<keyword evidence="1" id="KW-0812">Transmembrane</keyword>
<feature type="transmembrane region" description="Helical" evidence="1">
    <location>
        <begin position="85"/>
        <end position="104"/>
    </location>
</feature>
<evidence type="ECO:0000256" key="1">
    <source>
        <dbReference type="SAM" id="Phobius"/>
    </source>
</evidence>
<comment type="caution">
    <text evidence="2">The sequence shown here is derived from an EMBL/GenBank/DDBJ whole genome shotgun (WGS) entry which is preliminary data.</text>
</comment>
<evidence type="ECO:0000313" key="3">
    <source>
        <dbReference type="Proteomes" id="UP000612899"/>
    </source>
</evidence>
<evidence type="ECO:0000313" key="2">
    <source>
        <dbReference type="EMBL" id="GIH10028.1"/>
    </source>
</evidence>
<dbReference type="AlphaFoldDB" id="A0A8J3QIH9"/>
<reference evidence="2" key="1">
    <citation type="submission" date="2021-01" db="EMBL/GenBank/DDBJ databases">
        <title>Whole genome shotgun sequence of Rhizocola hellebori NBRC 109834.</title>
        <authorList>
            <person name="Komaki H."/>
            <person name="Tamura T."/>
        </authorList>
    </citation>
    <scope>NUCLEOTIDE SEQUENCE</scope>
    <source>
        <strain evidence="2">NBRC 109834</strain>
    </source>
</reference>
<dbReference type="EMBL" id="BONY01000082">
    <property type="protein sequence ID" value="GIH10028.1"/>
    <property type="molecule type" value="Genomic_DNA"/>
</dbReference>
<sequence length="135" mass="14429">MVAVSDRRREPDDADGPLFREAHRRAEQLDNAATPQARRGAWAGFLRAAAVALAEGFLREAAIWGAVLFSVLAAVFGATSGRPALAVPMVISGVAGAVLVFVAVRRRWSFGSQWAVFLGVLLFQAVLIVVLWQAG</sequence>
<keyword evidence="1" id="KW-1133">Transmembrane helix</keyword>
<feature type="transmembrane region" description="Helical" evidence="1">
    <location>
        <begin position="116"/>
        <end position="134"/>
    </location>
</feature>
<name>A0A8J3QIH9_9ACTN</name>
<accession>A0A8J3QIH9</accession>